<dbReference type="RefSeq" id="WP_085488536.1">
    <property type="nucleotide sequence ID" value="NZ_FXAT01000011.1"/>
</dbReference>
<organism evidence="7 8">
    <name type="scientific">Paraburkholderia susongensis</name>
    <dbReference type="NCBI Taxonomy" id="1515439"/>
    <lineage>
        <taxon>Bacteria</taxon>
        <taxon>Pseudomonadati</taxon>
        <taxon>Pseudomonadota</taxon>
        <taxon>Betaproteobacteria</taxon>
        <taxon>Burkholderiales</taxon>
        <taxon>Burkholderiaceae</taxon>
        <taxon>Paraburkholderia</taxon>
    </lineage>
</organism>
<dbReference type="InterPro" id="IPR023772">
    <property type="entry name" value="DNA-bd_HTH_TetR-type_CS"/>
</dbReference>
<protein>
    <submittedName>
        <fullName evidence="7">Transcriptional regulator, TetR family</fullName>
    </submittedName>
</protein>
<proteinExistence type="predicted"/>
<dbReference type="PANTHER" id="PTHR43479:SF11">
    <property type="entry name" value="ACREF_ENVCD OPERON REPRESSOR-RELATED"/>
    <property type="match status" value="1"/>
</dbReference>
<evidence type="ECO:0000256" key="5">
    <source>
        <dbReference type="PROSITE-ProRule" id="PRU00335"/>
    </source>
</evidence>
<dbReference type="Pfam" id="PF00440">
    <property type="entry name" value="TetR_N"/>
    <property type="match status" value="1"/>
</dbReference>
<keyword evidence="1" id="KW-0678">Repressor</keyword>
<dbReference type="InterPro" id="IPR036271">
    <property type="entry name" value="Tet_transcr_reg_TetR-rel_C_sf"/>
</dbReference>
<keyword evidence="3 5" id="KW-0238">DNA-binding</keyword>
<dbReference type="EMBL" id="FXAT01000011">
    <property type="protein sequence ID" value="SMG58570.1"/>
    <property type="molecule type" value="Genomic_DNA"/>
</dbReference>
<evidence type="ECO:0000256" key="3">
    <source>
        <dbReference type="ARBA" id="ARBA00023125"/>
    </source>
</evidence>
<dbReference type="InterPro" id="IPR001647">
    <property type="entry name" value="HTH_TetR"/>
</dbReference>
<dbReference type="PRINTS" id="PR00455">
    <property type="entry name" value="HTHTETR"/>
</dbReference>
<evidence type="ECO:0000313" key="7">
    <source>
        <dbReference type="EMBL" id="SMG58570.1"/>
    </source>
</evidence>
<keyword evidence="2" id="KW-0805">Transcription regulation</keyword>
<dbReference type="PANTHER" id="PTHR43479">
    <property type="entry name" value="ACREF/ENVCD OPERON REPRESSOR-RELATED"/>
    <property type="match status" value="1"/>
</dbReference>
<name>A0A1X7LY00_9BURK</name>
<gene>
    <name evidence="7" type="ORF">SAMN06265784_111119</name>
</gene>
<accession>A0A1X7LY00</accession>
<dbReference type="SUPFAM" id="SSF48498">
    <property type="entry name" value="Tetracyclin repressor-like, C-terminal domain"/>
    <property type="match status" value="1"/>
</dbReference>
<dbReference type="InterPro" id="IPR050624">
    <property type="entry name" value="HTH-type_Tx_Regulator"/>
</dbReference>
<dbReference type="GO" id="GO:0003677">
    <property type="term" value="F:DNA binding"/>
    <property type="evidence" value="ECO:0007669"/>
    <property type="project" value="UniProtKB-UniRule"/>
</dbReference>
<dbReference type="Pfam" id="PF17918">
    <property type="entry name" value="TetR_C_15"/>
    <property type="match status" value="1"/>
</dbReference>
<evidence type="ECO:0000256" key="4">
    <source>
        <dbReference type="ARBA" id="ARBA00023163"/>
    </source>
</evidence>
<keyword evidence="8" id="KW-1185">Reference proteome</keyword>
<dbReference type="STRING" id="1515439.SAMN06265784_111119"/>
<dbReference type="InterPro" id="IPR009057">
    <property type="entry name" value="Homeodomain-like_sf"/>
</dbReference>
<evidence type="ECO:0000256" key="1">
    <source>
        <dbReference type="ARBA" id="ARBA00022491"/>
    </source>
</evidence>
<evidence type="ECO:0000256" key="2">
    <source>
        <dbReference type="ARBA" id="ARBA00023015"/>
    </source>
</evidence>
<dbReference type="AlphaFoldDB" id="A0A1X7LY00"/>
<dbReference type="PROSITE" id="PS01081">
    <property type="entry name" value="HTH_TETR_1"/>
    <property type="match status" value="1"/>
</dbReference>
<dbReference type="OrthoDB" id="9816320at2"/>
<evidence type="ECO:0000259" key="6">
    <source>
        <dbReference type="PROSITE" id="PS50977"/>
    </source>
</evidence>
<feature type="DNA-binding region" description="H-T-H motif" evidence="5">
    <location>
        <begin position="43"/>
        <end position="62"/>
    </location>
</feature>
<keyword evidence="4" id="KW-0804">Transcription</keyword>
<sequence length="219" mass="24157">MKEALPIKATRRRPAQSRALVTAEAIQQAFVQLLVEHGYDKVSIRQVTTAAGVGIGSFYEYFASKEALAAVCVHLRIKRIAAEMSECIPATRAEALPARVDALLNAQIRAPLAEPEQWSTLFLLERRVSGIDAYRKLYAEFVQLWAGMLASASDWPADAPTEDAAFAVHAMIYGLVSQALMTRTAPHDTAALRRLLHTAVHGYLSVMAPRAYRLYRFGS</sequence>
<dbReference type="InterPro" id="IPR041669">
    <property type="entry name" value="TetR_C_15"/>
</dbReference>
<feature type="domain" description="HTH tetR-type" evidence="6">
    <location>
        <begin position="20"/>
        <end position="80"/>
    </location>
</feature>
<dbReference type="PROSITE" id="PS50977">
    <property type="entry name" value="HTH_TETR_2"/>
    <property type="match status" value="1"/>
</dbReference>
<dbReference type="Gene3D" id="1.10.357.10">
    <property type="entry name" value="Tetracycline Repressor, domain 2"/>
    <property type="match status" value="1"/>
</dbReference>
<evidence type="ECO:0000313" key="8">
    <source>
        <dbReference type="Proteomes" id="UP000193228"/>
    </source>
</evidence>
<dbReference type="Proteomes" id="UP000193228">
    <property type="component" value="Unassembled WGS sequence"/>
</dbReference>
<dbReference type="SUPFAM" id="SSF46689">
    <property type="entry name" value="Homeodomain-like"/>
    <property type="match status" value="1"/>
</dbReference>
<reference evidence="8" key="1">
    <citation type="submission" date="2017-04" db="EMBL/GenBank/DDBJ databases">
        <authorList>
            <person name="Varghese N."/>
            <person name="Submissions S."/>
        </authorList>
    </citation>
    <scope>NUCLEOTIDE SEQUENCE [LARGE SCALE GENOMIC DNA]</scope>
    <source>
        <strain evidence="8">LMG 29540</strain>
    </source>
</reference>